<feature type="compositionally biased region" description="Polar residues" evidence="1">
    <location>
        <begin position="98"/>
        <end position="112"/>
    </location>
</feature>
<dbReference type="PANTHER" id="PTHR48421:SF1">
    <property type="entry name" value="MYCBP-ASSOCIATED PROTEIN"/>
    <property type="match status" value="1"/>
</dbReference>
<feature type="compositionally biased region" description="Basic and acidic residues" evidence="1">
    <location>
        <begin position="251"/>
        <end position="265"/>
    </location>
</feature>
<name>A0A9Q0IXA0_9TELE</name>
<proteinExistence type="predicted"/>
<dbReference type="PANTHER" id="PTHR48421">
    <property type="entry name" value="MYCBP-ASSOCIATED PROTEIN"/>
    <property type="match status" value="1"/>
</dbReference>
<accession>A0A9Q0IXA0</accession>
<dbReference type="AlphaFoldDB" id="A0A9Q0IXA0"/>
<reference evidence="2" key="1">
    <citation type="submission" date="2022-07" db="EMBL/GenBank/DDBJ databases">
        <title>Chromosome-level genome of Muraenolepis orangiensis.</title>
        <authorList>
            <person name="Kim J."/>
        </authorList>
    </citation>
    <scope>NUCLEOTIDE SEQUENCE</scope>
    <source>
        <strain evidence="2">KU_S4_2022</strain>
        <tissue evidence="2">Muscle</tissue>
    </source>
</reference>
<protein>
    <submittedName>
        <fullName evidence="2">Uncharacterized protein</fullName>
    </submittedName>
</protein>
<evidence type="ECO:0000256" key="1">
    <source>
        <dbReference type="SAM" id="MobiDB-lite"/>
    </source>
</evidence>
<dbReference type="OrthoDB" id="10263316at2759"/>
<feature type="region of interest" description="Disordered" evidence="1">
    <location>
        <begin position="98"/>
        <end position="123"/>
    </location>
</feature>
<evidence type="ECO:0000313" key="3">
    <source>
        <dbReference type="Proteomes" id="UP001148018"/>
    </source>
</evidence>
<sequence>LLTVGVDRSVHIARYERKDTLRCCDGPVSAGKPPCFAKAHEQSEKPSLQEEDINTLLKAEDHQKDQGMLLPHSILGNLQDFKRYLETRGEIDLVGTVPQTTTEDLASSSSPAGGQADRVAGERGCGLSASQAHTQSHALQHWSTHMRLRRQQQDSLAKSLHRPKDWLLMSRANCFRKLQEQRELLSLVLPAIQPGHGYHVGSEFWSLPEGLGDEVSGIAATLTLTQRGQRGSLDIDGLEVIGCSSSDKHFSVLPNREKTTPEERGPTGPAAHPPIRYSTSSSIRYSTSSIRYSTSSIRYSTSSIRYSTSSIRYSTSSHQGQLRISSRIGFEVVIGETARSQLLLCNPGNTAVYYTWQRETQMVEFLFKSDTPGITCELWQLNTQPVLLGGAAMQVTLRGVALDQDTNADHRLVLERELEKKAVVKVCQSLVYKVLQGITTLERPAELYLTQDEFLRKNPKLLYGLGPVEVLRSLWQSAAPGVGWDLSVQTLRQAVLSLPEEDPGPLGTRRTLTRAQGLAQLNSTLLELPQDPHTSAPITSATIG</sequence>
<organism evidence="2 3">
    <name type="scientific">Muraenolepis orangiensis</name>
    <name type="common">Patagonian moray cod</name>
    <dbReference type="NCBI Taxonomy" id="630683"/>
    <lineage>
        <taxon>Eukaryota</taxon>
        <taxon>Metazoa</taxon>
        <taxon>Chordata</taxon>
        <taxon>Craniata</taxon>
        <taxon>Vertebrata</taxon>
        <taxon>Euteleostomi</taxon>
        <taxon>Actinopterygii</taxon>
        <taxon>Neopterygii</taxon>
        <taxon>Teleostei</taxon>
        <taxon>Neoteleostei</taxon>
        <taxon>Acanthomorphata</taxon>
        <taxon>Zeiogadaria</taxon>
        <taxon>Gadariae</taxon>
        <taxon>Gadiformes</taxon>
        <taxon>Muraenolepidoidei</taxon>
        <taxon>Muraenolepididae</taxon>
        <taxon>Muraenolepis</taxon>
    </lineage>
</organism>
<evidence type="ECO:0000313" key="2">
    <source>
        <dbReference type="EMBL" id="KAJ3613960.1"/>
    </source>
</evidence>
<dbReference type="Pfam" id="PF14646">
    <property type="entry name" value="MYCBPAP"/>
    <property type="match status" value="2"/>
</dbReference>
<feature type="region of interest" description="Disordered" evidence="1">
    <location>
        <begin position="251"/>
        <end position="278"/>
    </location>
</feature>
<gene>
    <name evidence="2" type="ORF">NHX12_017538</name>
</gene>
<dbReference type="EMBL" id="JANIIK010000034">
    <property type="protein sequence ID" value="KAJ3613960.1"/>
    <property type="molecule type" value="Genomic_DNA"/>
</dbReference>
<dbReference type="InterPro" id="IPR032707">
    <property type="entry name" value="MYCBPAP"/>
</dbReference>
<comment type="caution">
    <text evidence="2">The sequence shown here is derived from an EMBL/GenBank/DDBJ whole genome shotgun (WGS) entry which is preliminary data.</text>
</comment>
<keyword evidence="3" id="KW-1185">Reference proteome</keyword>
<dbReference type="Proteomes" id="UP001148018">
    <property type="component" value="Unassembled WGS sequence"/>
</dbReference>
<feature type="non-terminal residue" evidence="2">
    <location>
        <position position="1"/>
    </location>
</feature>